<evidence type="ECO:0000313" key="2">
    <source>
        <dbReference type="EMBL" id="MCI22827.1"/>
    </source>
</evidence>
<dbReference type="AlphaFoldDB" id="A0A392QG23"/>
<organism evidence="2 3">
    <name type="scientific">Trifolium medium</name>
    <dbReference type="NCBI Taxonomy" id="97028"/>
    <lineage>
        <taxon>Eukaryota</taxon>
        <taxon>Viridiplantae</taxon>
        <taxon>Streptophyta</taxon>
        <taxon>Embryophyta</taxon>
        <taxon>Tracheophyta</taxon>
        <taxon>Spermatophyta</taxon>
        <taxon>Magnoliopsida</taxon>
        <taxon>eudicotyledons</taxon>
        <taxon>Gunneridae</taxon>
        <taxon>Pentapetalae</taxon>
        <taxon>rosids</taxon>
        <taxon>fabids</taxon>
        <taxon>Fabales</taxon>
        <taxon>Fabaceae</taxon>
        <taxon>Papilionoideae</taxon>
        <taxon>50 kb inversion clade</taxon>
        <taxon>NPAAA clade</taxon>
        <taxon>Hologalegina</taxon>
        <taxon>IRL clade</taxon>
        <taxon>Trifolieae</taxon>
        <taxon>Trifolium</taxon>
    </lineage>
</organism>
<keyword evidence="3" id="KW-1185">Reference proteome</keyword>
<sequence length="187" mass="20456">MKTVSGNHDDGVPADQGKDADVNVVNIDDLESEERSVEKTPAPSIAKRLRSQTGKAVASVSTDVKITKTTRKTVGVGPKKTWSKVVPPTETKKKSLKRNEPPSSDSDFEVETDVPTTGGTSRKTTGGKKIPLRVPSAPMDNISFHHETRASRWKFVYNRRLSLENELGKKALECQELVDMITDAGLI</sequence>
<evidence type="ECO:0000313" key="3">
    <source>
        <dbReference type="Proteomes" id="UP000265520"/>
    </source>
</evidence>
<name>A0A392QG23_9FABA</name>
<evidence type="ECO:0000256" key="1">
    <source>
        <dbReference type="SAM" id="MobiDB-lite"/>
    </source>
</evidence>
<comment type="caution">
    <text evidence="2">The sequence shown here is derived from an EMBL/GenBank/DDBJ whole genome shotgun (WGS) entry which is preliminary data.</text>
</comment>
<feature type="compositionally biased region" description="Low complexity" evidence="1">
    <location>
        <begin position="116"/>
        <end position="129"/>
    </location>
</feature>
<feature type="non-terminal residue" evidence="2">
    <location>
        <position position="187"/>
    </location>
</feature>
<dbReference type="Proteomes" id="UP000265520">
    <property type="component" value="Unassembled WGS sequence"/>
</dbReference>
<feature type="compositionally biased region" description="Basic and acidic residues" evidence="1">
    <location>
        <begin position="7"/>
        <end position="21"/>
    </location>
</feature>
<dbReference type="EMBL" id="LXQA010132581">
    <property type="protein sequence ID" value="MCI22827.1"/>
    <property type="molecule type" value="Genomic_DNA"/>
</dbReference>
<proteinExistence type="predicted"/>
<protein>
    <submittedName>
        <fullName evidence="2">Envelope-like protein</fullName>
    </submittedName>
</protein>
<feature type="region of interest" description="Disordered" evidence="1">
    <location>
        <begin position="1"/>
        <end position="134"/>
    </location>
</feature>
<feature type="compositionally biased region" description="Basic and acidic residues" evidence="1">
    <location>
        <begin position="90"/>
        <end position="100"/>
    </location>
</feature>
<reference evidence="2 3" key="1">
    <citation type="journal article" date="2018" name="Front. Plant Sci.">
        <title>Red Clover (Trifolium pratense) and Zigzag Clover (T. medium) - A Picture of Genomic Similarities and Differences.</title>
        <authorList>
            <person name="Dluhosova J."/>
            <person name="Istvanek J."/>
            <person name="Nedelnik J."/>
            <person name="Repkova J."/>
        </authorList>
    </citation>
    <scope>NUCLEOTIDE SEQUENCE [LARGE SCALE GENOMIC DNA]</scope>
    <source>
        <strain evidence="3">cv. 10/8</strain>
        <tissue evidence="2">Leaf</tissue>
    </source>
</reference>
<feature type="compositionally biased region" description="Polar residues" evidence="1">
    <location>
        <begin position="51"/>
        <end position="64"/>
    </location>
</feature>
<accession>A0A392QG23</accession>